<dbReference type="InterPro" id="IPR050559">
    <property type="entry name" value="P-Pant_transferase_sf"/>
</dbReference>
<dbReference type="GO" id="GO:0019878">
    <property type="term" value="P:lysine biosynthetic process via aminoadipic acid"/>
    <property type="evidence" value="ECO:0007669"/>
    <property type="project" value="TreeGrafter"/>
</dbReference>
<evidence type="ECO:0000313" key="6">
    <source>
        <dbReference type="Proteomes" id="UP000610966"/>
    </source>
</evidence>
<organism evidence="5 6">
    <name type="scientific">Sphaerimonospora thailandensis</name>
    <dbReference type="NCBI Taxonomy" id="795644"/>
    <lineage>
        <taxon>Bacteria</taxon>
        <taxon>Bacillati</taxon>
        <taxon>Actinomycetota</taxon>
        <taxon>Actinomycetes</taxon>
        <taxon>Streptosporangiales</taxon>
        <taxon>Streptosporangiaceae</taxon>
        <taxon>Sphaerimonospora</taxon>
    </lineage>
</organism>
<evidence type="ECO:0008006" key="7">
    <source>
        <dbReference type="Google" id="ProtNLM"/>
    </source>
</evidence>
<keyword evidence="6" id="KW-1185">Reference proteome</keyword>
<sequence length="259" mass="28152">MIAAALEAGECRVWWADPRERALGTLTATLSGSELERARRFHQERDRRRFLTGSWLLRRVAAAQLGLRPEDVQVDRRCPDCPKPHGKPHIRNDGQERLHVSVSHSTNLVAVAMTTVGPLGVDVEALPADSADSADSVDEVAQCALSPTERSALRALRESERRAAFARLWVRKEAALKATGHGLRIPPDQVEVGGPDDAPAVLRWPLDVPPDAVRLHVLDPGEGYVGVVAVLAGDRPVTVFESRVGDLREIPVPLTPVAA</sequence>
<evidence type="ECO:0000259" key="3">
    <source>
        <dbReference type="Pfam" id="PF01648"/>
    </source>
</evidence>
<dbReference type="Proteomes" id="UP000610966">
    <property type="component" value="Unassembled WGS sequence"/>
</dbReference>
<comment type="caution">
    <text evidence="5">The sequence shown here is derived from an EMBL/GenBank/DDBJ whole genome shotgun (WGS) entry which is preliminary data.</text>
</comment>
<name>A0A8J3VXD1_9ACTN</name>
<reference evidence="5" key="1">
    <citation type="submission" date="2021-01" db="EMBL/GenBank/DDBJ databases">
        <title>Whole genome shotgun sequence of Sphaerimonospora thailandensis NBRC 107569.</title>
        <authorList>
            <person name="Komaki H."/>
            <person name="Tamura T."/>
        </authorList>
    </citation>
    <scope>NUCLEOTIDE SEQUENCE</scope>
    <source>
        <strain evidence="5">NBRC 107569</strain>
    </source>
</reference>
<dbReference type="GO" id="GO:0008897">
    <property type="term" value="F:holo-[acyl-carrier-protein] synthase activity"/>
    <property type="evidence" value="ECO:0007669"/>
    <property type="project" value="InterPro"/>
</dbReference>
<dbReference type="Pfam" id="PF01648">
    <property type="entry name" value="ACPS"/>
    <property type="match status" value="1"/>
</dbReference>
<comment type="similarity">
    <text evidence="1">Belongs to the P-Pant transferase superfamily. Gsp/Sfp/HetI/AcpT family.</text>
</comment>
<evidence type="ECO:0000313" key="5">
    <source>
        <dbReference type="EMBL" id="GIH67775.1"/>
    </source>
</evidence>
<dbReference type="Pfam" id="PF22624">
    <property type="entry name" value="AASDHPPT_N"/>
    <property type="match status" value="1"/>
</dbReference>
<evidence type="ECO:0000256" key="1">
    <source>
        <dbReference type="ARBA" id="ARBA00010990"/>
    </source>
</evidence>
<dbReference type="EMBL" id="BOOG01000001">
    <property type="protein sequence ID" value="GIH67775.1"/>
    <property type="molecule type" value="Genomic_DNA"/>
</dbReference>
<dbReference type="GO" id="GO:0000287">
    <property type="term" value="F:magnesium ion binding"/>
    <property type="evidence" value="ECO:0007669"/>
    <property type="project" value="InterPro"/>
</dbReference>
<dbReference type="RefSeq" id="WP_204009427.1">
    <property type="nucleotide sequence ID" value="NZ_BOOG01000001.1"/>
</dbReference>
<feature type="domain" description="4'-phosphopantetheinyl transferase N-terminal" evidence="4">
    <location>
        <begin position="17"/>
        <end position="113"/>
    </location>
</feature>
<dbReference type="AlphaFoldDB" id="A0A8J3VXD1"/>
<gene>
    <name evidence="5" type="ORF">Mth01_00280</name>
</gene>
<dbReference type="PANTHER" id="PTHR12215:SF10">
    <property type="entry name" value="L-AMINOADIPATE-SEMIALDEHYDE DEHYDROGENASE-PHOSPHOPANTETHEINYL TRANSFERASE"/>
    <property type="match status" value="1"/>
</dbReference>
<dbReference type="SUPFAM" id="SSF56214">
    <property type="entry name" value="4'-phosphopantetheinyl transferase"/>
    <property type="match status" value="2"/>
</dbReference>
<protein>
    <recommendedName>
        <fullName evidence="7">4'-phosphopantetheinyl transferase</fullName>
    </recommendedName>
</protein>
<feature type="domain" description="4'-phosphopantetheinyl transferase" evidence="3">
    <location>
        <begin position="118"/>
        <end position="225"/>
    </location>
</feature>
<keyword evidence="2" id="KW-0808">Transferase</keyword>
<dbReference type="InterPro" id="IPR008278">
    <property type="entry name" value="4-PPantetheinyl_Trfase_dom"/>
</dbReference>
<evidence type="ECO:0000256" key="2">
    <source>
        <dbReference type="ARBA" id="ARBA00022679"/>
    </source>
</evidence>
<dbReference type="Gene3D" id="3.90.470.20">
    <property type="entry name" value="4'-phosphopantetheinyl transferase domain"/>
    <property type="match status" value="1"/>
</dbReference>
<dbReference type="GO" id="GO:0005829">
    <property type="term" value="C:cytosol"/>
    <property type="evidence" value="ECO:0007669"/>
    <property type="project" value="TreeGrafter"/>
</dbReference>
<dbReference type="InterPro" id="IPR055066">
    <property type="entry name" value="AASDHPPT_N"/>
</dbReference>
<proteinExistence type="inferred from homology"/>
<dbReference type="InterPro" id="IPR037143">
    <property type="entry name" value="4-PPantetheinyl_Trfase_dom_sf"/>
</dbReference>
<accession>A0A8J3VXD1</accession>
<dbReference type="PANTHER" id="PTHR12215">
    <property type="entry name" value="PHOSPHOPANTETHEINE TRANSFERASE"/>
    <property type="match status" value="1"/>
</dbReference>
<evidence type="ECO:0000259" key="4">
    <source>
        <dbReference type="Pfam" id="PF22624"/>
    </source>
</evidence>